<gene>
    <name evidence="2" type="ORF">LVIROSA_LOCUS14784</name>
</gene>
<sequence length="89" mass="9913">MSTRPPPHLTAHSTHCAFSPPFLKLAAPGKQLPTTVDSLSSQNRPENRSQSSNPKWFHFNKLVDNIIGNATNVNSQNQNARQIGQVKFY</sequence>
<organism evidence="2 3">
    <name type="scientific">Lactuca virosa</name>
    <dbReference type="NCBI Taxonomy" id="75947"/>
    <lineage>
        <taxon>Eukaryota</taxon>
        <taxon>Viridiplantae</taxon>
        <taxon>Streptophyta</taxon>
        <taxon>Embryophyta</taxon>
        <taxon>Tracheophyta</taxon>
        <taxon>Spermatophyta</taxon>
        <taxon>Magnoliopsida</taxon>
        <taxon>eudicotyledons</taxon>
        <taxon>Gunneridae</taxon>
        <taxon>Pentapetalae</taxon>
        <taxon>asterids</taxon>
        <taxon>campanulids</taxon>
        <taxon>Asterales</taxon>
        <taxon>Asteraceae</taxon>
        <taxon>Cichorioideae</taxon>
        <taxon>Cichorieae</taxon>
        <taxon>Lactucinae</taxon>
        <taxon>Lactuca</taxon>
    </lineage>
</organism>
<keyword evidence="3" id="KW-1185">Reference proteome</keyword>
<comment type="caution">
    <text evidence="2">The sequence shown here is derived from an EMBL/GenBank/DDBJ whole genome shotgun (WGS) entry which is preliminary data.</text>
</comment>
<protein>
    <submittedName>
        <fullName evidence="2">Uncharacterized protein</fullName>
    </submittedName>
</protein>
<feature type="region of interest" description="Disordered" evidence="1">
    <location>
        <begin position="33"/>
        <end position="55"/>
    </location>
</feature>
<name>A0AAU9MMT8_9ASTR</name>
<dbReference type="EMBL" id="CAKMRJ010002223">
    <property type="protein sequence ID" value="CAH1427807.1"/>
    <property type="molecule type" value="Genomic_DNA"/>
</dbReference>
<feature type="compositionally biased region" description="Polar residues" evidence="1">
    <location>
        <begin position="33"/>
        <end position="54"/>
    </location>
</feature>
<proteinExistence type="predicted"/>
<evidence type="ECO:0000313" key="2">
    <source>
        <dbReference type="EMBL" id="CAH1427807.1"/>
    </source>
</evidence>
<accession>A0AAU9MMT8</accession>
<evidence type="ECO:0000256" key="1">
    <source>
        <dbReference type="SAM" id="MobiDB-lite"/>
    </source>
</evidence>
<dbReference type="Proteomes" id="UP001157418">
    <property type="component" value="Unassembled WGS sequence"/>
</dbReference>
<dbReference type="AlphaFoldDB" id="A0AAU9MMT8"/>
<reference evidence="2 3" key="1">
    <citation type="submission" date="2022-01" db="EMBL/GenBank/DDBJ databases">
        <authorList>
            <person name="Xiong W."/>
            <person name="Schranz E."/>
        </authorList>
    </citation>
    <scope>NUCLEOTIDE SEQUENCE [LARGE SCALE GENOMIC DNA]</scope>
</reference>
<evidence type="ECO:0000313" key="3">
    <source>
        <dbReference type="Proteomes" id="UP001157418"/>
    </source>
</evidence>